<feature type="transmembrane region" description="Helical" evidence="1">
    <location>
        <begin position="90"/>
        <end position="110"/>
    </location>
</feature>
<gene>
    <name evidence="2" type="ORF">CAMP_LOCUS7596</name>
</gene>
<accession>A0A9P1IGL3</accession>
<organism evidence="2 3">
    <name type="scientific">Caenorhabditis angaria</name>
    <dbReference type="NCBI Taxonomy" id="860376"/>
    <lineage>
        <taxon>Eukaryota</taxon>
        <taxon>Metazoa</taxon>
        <taxon>Ecdysozoa</taxon>
        <taxon>Nematoda</taxon>
        <taxon>Chromadorea</taxon>
        <taxon>Rhabditida</taxon>
        <taxon>Rhabditina</taxon>
        <taxon>Rhabditomorpha</taxon>
        <taxon>Rhabditoidea</taxon>
        <taxon>Rhabditidae</taxon>
        <taxon>Peloderinae</taxon>
        <taxon>Caenorhabditis</taxon>
    </lineage>
</organism>
<feature type="transmembrane region" description="Helical" evidence="1">
    <location>
        <begin position="63"/>
        <end position="83"/>
    </location>
</feature>
<keyword evidence="1" id="KW-0812">Transmembrane</keyword>
<keyword evidence="1" id="KW-0472">Membrane</keyword>
<reference evidence="2" key="1">
    <citation type="submission" date="2022-11" db="EMBL/GenBank/DDBJ databases">
        <authorList>
            <person name="Kikuchi T."/>
        </authorList>
    </citation>
    <scope>NUCLEOTIDE SEQUENCE</scope>
    <source>
        <strain evidence="2">PS1010</strain>
    </source>
</reference>
<feature type="transmembrane region" description="Helical" evidence="1">
    <location>
        <begin position="116"/>
        <end position="137"/>
    </location>
</feature>
<evidence type="ECO:0000313" key="3">
    <source>
        <dbReference type="Proteomes" id="UP001152747"/>
    </source>
</evidence>
<protein>
    <submittedName>
        <fullName evidence="2">Uncharacterized protein</fullName>
    </submittedName>
</protein>
<name>A0A9P1IGL3_9PELO</name>
<comment type="caution">
    <text evidence="2">The sequence shown here is derived from an EMBL/GenBank/DDBJ whole genome shotgun (WGS) entry which is preliminary data.</text>
</comment>
<evidence type="ECO:0000313" key="2">
    <source>
        <dbReference type="EMBL" id="CAI5444959.1"/>
    </source>
</evidence>
<keyword evidence="1" id="KW-1133">Transmembrane helix</keyword>
<proteinExistence type="predicted"/>
<sequence length="202" mass="23654">MKFITTPKPPAPRRNSRSSWRAQLGKIETKQLIPLIYTTFRFINLSSSEIYGIDSFFIDFHRYLYIITFEVIFLLSAILAAFGTSHQKPLLLTPILLIEILTFISNLILLPKTGNFPFVFILAYVIYCNVAVFRHFWRMRKSLDRDLQFSLDSDDESEAENRTLWTTISMLFHRTPESLPKKRVFFEMPTTFANSNVHKPYA</sequence>
<evidence type="ECO:0000256" key="1">
    <source>
        <dbReference type="SAM" id="Phobius"/>
    </source>
</evidence>
<dbReference type="Proteomes" id="UP001152747">
    <property type="component" value="Unassembled WGS sequence"/>
</dbReference>
<dbReference type="AlphaFoldDB" id="A0A9P1IGL3"/>
<keyword evidence="3" id="KW-1185">Reference proteome</keyword>
<dbReference type="EMBL" id="CANHGI010000003">
    <property type="protein sequence ID" value="CAI5444959.1"/>
    <property type="molecule type" value="Genomic_DNA"/>
</dbReference>